<gene>
    <name evidence="1" type="ORF">CSH63_17730</name>
</gene>
<dbReference type="AlphaFoldDB" id="A0A386WN75"/>
<sequence length="119" mass="13069">MSAVELDLDAISSDLDEVRANVAHAEAQHNPHALTALHAADALIAEVRRLRAELDDARPKILTTEPGPEVTAVWDCDGDKWTRHPEGWQRGPFGRLYPWGHVLIWAPITAAPRPTAAGR</sequence>
<dbReference type="KEGG" id="mtua:CSH63_17730"/>
<dbReference type="RefSeq" id="WP_120571240.1">
    <property type="nucleotide sequence ID" value="NZ_CP024087.1"/>
</dbReference>
<reference evidence="1 2" key="1">
    <citation type="submission" date="2017-10" db="EMBL/GenBank/DDBJ databases">
        <title>Integration of genomic and chemical information greatly accelerates assignment of the full stereostructure of myelolactone, a potent inhibitor of myeloma from a marine-derived Micromonospora.</title>
        <authorList>
            <person name="Kim M.C."/>
            <person name="Machado H."/>
            <person name="Jensen P.R."/>
            <person name="Fenical W."/>
        </authorList>
    </citation>
    <scope>NUCLEOTIDE SEQUENCE [LARGE SCALE GENOMIC DNA]</scope>
    <source>
        <strain evidence="1 2">CNY-010</strain>
    </source>
</reference>
<evidence type="ECO:0000313" key="2">
    <source>
        <dbReference type="Proteomes" id="UP000267804"/>
    </source>
</evidence>
<organism evidence="1 2">
    <name type="scientific">Micromonospora tulbaghiae</name>
    <dbReference type="NCBI Taxonomy" id="479978"/>
    <lineage>
        <taxon>Bacteria</taxon>
        <taxon>Bacillati</taxon>
        <taxon>Actinomycetota</taxon>
        <taxon>Actinomycetes</taxon>
        <taxon>Micromonosporales</taxon>
        <taxon>Micromonosporaceae</taxon>
        <taxon>Micromonospora</taxon>
    </lineage>
</organism>
<proteinExistence type="predicted"/>
<protein>
    <submittedName>
        <fullName evidence="1">Uncharacterized protein</fullName>
    </submittedName>
</protein>
<accession>A0A386WN75</accession>
<dbReference type="Proteomes" id="UP000267804">
    <property type="component" value="Chromosome"/>
</dbReference>
<evidence type="ECO:0000313" key="1">
    <source>
        <dbReference type="EMBL" id="AYF29272.1"/>
    </source>
</evidence>
<name>A0A386WN75_9ACTN</name>
<dbReference type="EMBL" id="CP024087">
    <property type="protein sequence ID" value="AYF29272.1"/>
    <property type="molecule type" value="Genomic_DNA"/>
</dbReference>